<sequence length="127" mass="14177">MIQQPVVCLRKRSRQQTQKRDLEPVFRNALLRQGVSDRLEDLRQRLVVAQIGAILAAGRHAVEPNPNDHRGYHHLGPAAAAEPCASCPTAAPDHSRHRLTAQDQDVPALGLRRPLLPALLKNWPQPF</sequence>
<accession>A0ABR1WJG2</accession>
<evidence type="ECO:0000313" key="2">
    <source>
        <dbReference type="EMBL" id="KAK8083651.1"/>
    </source>
</evidence>
<proteinExistence type="predicted"/>
<evidence type="ECO:0000256" key="1">
    <source>
        <dbReference type="SAM" id="MobiDB-lite"/>
    </source>
</evidence>
<keyword evidence="3" id="KW-1185">Reference proteome</keyword>
<dbReference type="EMBL" id="JAQQWM010000001">
    <property type="protein sequence ID" value="KAK8083651.1"/>
    <property type="molecule type" value="Genomic_DNA"/>
</dbReference>
<organism evidence="2 3">
    <name type="scientific">Apiospora saccharicola</name>
    <dbReference type="NCBI Taxonomy" id="335842"/>
    <lineage>
        <taxon>Eukaryota</taxon>
        <taxon>Fungi</taxon>
        <taxon>Dikarya</taxon>
        <taxon>Ascomycota</taxon>
        <taxon>Pezizomycotina</taxon>
        <taxon>Sordariomycetes</taxon>
        <taxon>Xylariomycetidae</taxon>
        <taxon>Amphisphaeriales</taxon>
        <taxon>Apiosporaceae</taxon>
        <taxon>Apiospora</taxon>
    </lineage>
</organism>
<reference evidence="2 3" key="1">
    <citation type="submission" date="2023-01" db="EMBL/GenBank/DDBJ databases">
        <title>Analysis of 21 Apiospora genomes using comparative genomics revels a genus with tremendous synthesis potential of carbohydrate active enzymes and secondary metabolites.</title>
        <authorList>
            <person name="Sorensen T."/>
        </authorList>
    </citation>
    <scope>NUCLEOTIDE SEQUENCE [LARGE SCALE GENOMIC DNA]</scope>
    <source>
        <strain evidence="2 3">CBS 83171</strain>
    </source>
</reference>
<feature type="region of interest" description="Disordered" evidence="1">
    <location>
        <begin position="86"/>
        <end position="105"/>
    </location>
</feature>
<evidence type="ECO:0000313" key="3">
    <source>
        <dbReference type="Proteomes" id="UP001446871"/>
    </source>
</evidence>
<name>A0ABR1WJG2_9PEZI</name>
<dbReference type="Proteomes" id="UP001446871">
    <property type="component" value="Unassembled WGS sequence"/>
</dbReference>
<protein>
    <submittedName>
        <fullName evidence="2">Uncharacterized protein</fullName>
    </submittedName>
</protein>
<gene>
    <name evidence="2" type="ORF">PG996_002432</name>
</gene>
<comment type="caution">
    <text evidence="2">The sequence shown here is derived from an EMBL/GenBank/DDBJ whole genome shotgun (WGS) entry which is preliminary data.</text>
</comment>